<accession>A0A9N8JFG0</accession>
<sequence>SRYTTSKSRIDDRDSDTETPNRGRTLDRTSGKTSPSPSPSSSSSQNQSHSPAPKLVTKAACKSLSDIVLRTQQRCGPCQRTFKRGFLQIRRARQELPSRKKRKHLKRGRPISGDTPLKNELTVEDLLRAEDETATDLESAERMNATTQTVNGITKLLHLEPARFWRCWRRFNGIGRRYVDSIKS</sequence>
<name>A0A9N8JFG0_9PEZI</name>
<keyword evidence="3" id="KW-1185">Reference proteome</keyword>
<protein>
    <submittedName>
        <fullName evidence="2">Uncharacterized protein</fullName>
    </submittedName>
</protein>
<evidence type="ECO:0000313" key="2">
    <source>
        <dbReference type="EMBL" id="CAD0087126.1"/>
    </source>
</evidence>
<feature type="region of interest" description="Disordered" evidence="1">
    <location>
        <begin position="1"/>
        <end position="54"/>
    </location>
</feature>
<reference evidence="2" key="1">
    <citation type="submission" date="2020-06" db="EMBL/GenBank/DDBJ databases">
        <authorList>
            <person name="Onetto C."/>
        </authorList>
    </citation>
    <scope>NUCLEOTIDE SEQUENCE</scope>
</reference>
<feature type="compositionally biased region" description="Low complexity" evidence="1">
    <location>
        <begin position="39"/>
        <end position="53"/>
    </location>
</feature>
<organism evidence="2 3">
    <name type="scientific">Aureobasidium vineae</name>
    <dbReference type="NCBI Taxonomy" id="2773715"/>
    <lineage>
        <taxon>Eukaryota</taxon>
        <taxon>Fungi</taxon>
        <taxon>Dikarya</taxon>
        <taxon>Ascomycota</taxon>
        <taxon>Pezizomycotina</taxon>
        <taxon>Dothideomycetes</taxon>
        <taxon>Dothideomycetidae</taxon>
        <taxon>Dothideales</taxon>
        <taxon>Saccotheciaceae</taxon>
        <taxon>Aureobasidium</taxon>
    </lineage>
</organism>
<dbReference type="AlphaFoldDB" id="A0A9N8JFG0"/>
<dbReference type="EMBL" id="CAIJEN010000005">
    <property type="protein sequence ID" value="CAD0087126.1"/>
    <property type="molecule type" value="Genomic_DNA"/>
</dbReference>
<feature type="region of interest" description="Disordered" evidence="1">
    <location>
        <begin position="95"/>
        <end position="119"/>
    </location>
</feature>
<evidence type="ECO:0000313" key="3">
    <source>
        <dbReference type="Proteomes" id="UP000716446"/>
    </source>
</evidence>
<feature type="compositionally biased region" description="Basic and acidic residues" evidence="1">
    <location>
        <begin position="19"/>
        <end position="30"/>
    </location>
</feature>
<feature type="non-terminal residue" evidence="2">
    <location>
        <position position="1"/>
    </location>
</feature>
<feature type="compositionally biased region" description="Basic residues" evidence="1">
    <location>
        <begin position="99"/>
        <end position="109"/>
    </location>
</feature>
<evidence type="ECO:0000256" key="1">
    <source>
        <dbReference type="SAM" id="MobiDB-lite"/>
    </source>
</evidence>
<gene>
    <name evidence="2" type="ORF">AWRI4619_LOCUS4465</name>
</gene>
<comment type="caution">
    <text evidence="2">The sequence shown here is derived from an EMBL/GenBank/DDBJ whole genome shotgun (WGS) entry which is preliminary data.</text>
</comment>
<dbReference type="Proteomes" id="UP000716446">
    <property type="component" value="Unassembled WGS sequence"/>
</dbReference>
<proteinExistence type="predicted"/>